<evidence type="ECO:0000313" key="2">
    <source>
        <dbReference type="EMBL" id="SUC32728.1"/>
    </source>
</evidence>
<dbReference type="RefSeq" id="WP_115167851.1">
    <property type="nucleotide sequence ID" value="NZ_CP077317.1"/>
</dbReference>
<keyword evidence="1" id="KW-1133">Transmembrane helix</keyword>
<keyword evidence="1" id="KW-0812">Transmembrane</keyword>
<sequence length="371" mass="43296">MDTIYSLLILFVLYCIVSDWFMHEYGEKLNGNNFYKFKIGSFFSYQIPTLKRLVSLDEKSLARQPIFWILIGIPLIGAVWIEYQIYLLNPKLFLLNETNAITKLFTESASALYVSALIPTFGVLISNIHKSIQVSVELKTSDNDNKVNLFFKHRDWFVNEINKINSKNSLVTVKNPLLLYGKIYKNSNYNNGLNSEVSSKLLGKVVHELMEAEFELNNFNKIIGEDYFGISSSQVRIIDKCAHDLEHAINFLEFEMVKSKTLQKSSEFLYSIQNNSDYDPYIFGKNVIYIKYDLIEDVFTTYLEIFKESIKIIDGVVKIIEFDSIPKDIHKEIKRYIFSFKGSIYLFEENLSIYKEINPLDYYGNDFKDEQ</sequence>
<feature type="transmembrane region" description="Helical" evidence="1">
    <location>
        <begin position="108"/>
        <end position="128"/>
    </location>
</feature>
<organism evidence="2 3">
    <name type="scientific">Providencia rettgeri</name>
    <dbReference type="NCBI Taxonomy" id="587"/>
    <lineage>
        <taxon>Bacteria</taxon>
        <taxon>Pseudomonadati</taxon>
        <taxon>Pseudomonadota</taxon>
        <taxon>Gammaproteobacteria</taxon>
        <taxon>Enterobacterales</taxon>
        <taxon>Morganellaceae</taxon>
        <taxon>Providencia</taxon>
    </lineage>
</organism>
<feature type="transmembrane region" description="Helical" evidence="1">
    <location>
        <begin position="66"/>
        <end position="88"/>
    </location>
</feature>
<proteinExistence type="predicted"/>
<dbReference type="AlphaFoldDB" id="A0A379FVM2"/>
<reference evidence="2 3" key="1">
    <citation type="submission" date="2018-06" db="EMBL/GenBank/DDBJ databases">
        <authorList>
            <consortium name="Pathogen Informatics"/>
            <person name="Doyle S."/>
        </authorList>
    </citation>
    <scope>NUCLEOTIDE SEQUENCE [LARGE SCALE GENOMIC DNA]</scope>
    <source>
        <strain evidence="2 3">NCTC11801</strain>
    </source>
</reference>
<gene>
    <name evidence="2" type="ORF">NCTC11801_03730</name>
</gene>
<evidence type="ECO:0000256" key="1">
    <source>
        <dbReference type="SAM" id="Phobius"/>
    </source>
</evidence>
<dbReference type="Proteomes" id="UP000254208">
    <property type="component" value="Unassembled WGS sequence"/>
</dbReference>
<name>A0A379FVM2_PRORE</name>
<evidence type="ECO:0000313" key="3">
    <source>
        <dbReference type="Proteomes" id="UP000254208"/>
    </source>
</evidence>
<dbReference type="GeneID" id="93674367"/>
<accession>A0A379FVM2</accession>
<protein>
    <submittedName>
        <fullName evidence="2">Uncharacterized protein</fullName>
    </submittedName>
</protein>
<keyword evidence="1" id="KW-0472">Membrane</keyword>
<feature type="transmembrane region" description="Helical" evidence="1">
    <location>
        <begin position="6"/>
        <end position="22"/>
    </location>
</feature>
<dbReference type="EMBL" id="UGTZ01000001">
    <property type="protein sequence ID" value="SUC32728.1"/>
    <property type="molecule type" value="Genomic_DNA"/>
</dbReference>